<dbReference type="InterPro" id="IPR027268">
    <property type="entry name" value="Peptidase_M4/M1_CTD_sf"/>
</dbReference>
<dbReference type="GO" id="GO:0008270">
    <property type="term" value="F:zinc ion binding"/>
    <property type="evidence" value="ECO:0007669"/>
    <property type="project" value="InterPro"/>
</dbReference>
<feature type="transmembrane region" description="Helical" evidence="2">
    <location>
        <begin position="67"/>
        <end position="84"/>
    </location>
</feature>
<feature type="region of interest" description="Disordered" evidence="1">
    <location>
        <begin position="1191"/>
        <end position="1222"/>
    </location>
</feature>
<evidence type="ECO:0000313" key="5">
    <source>
        <dbReference type="Proteomes" id="UP001139125"/>
    </source>
</evidence>
<feature type="transmembrane region" description="Helical" evidence="2">
    <location>
        <begin position="154"/>
        <end position="174"/>
    </location>
</feature>
<feature type="transmembrane region" description="Helical" evidence="2">
    <location>
        <begin position="449"/>
        <end position="472"/>
    </location>
</feature>
<dbReference type="AlphaFoldDB" id="A0A9X2L1Y2"/>
<sequence length="1222" mass="139567">MFYNIFTFELRYWLRKPSFYVYSGILFLLSLFTMATAAGLFESITVSINSITIVNSASSINGLLNEMAIIVYFLLPAIIGGTIYKDYKHEMHSVLYSYPFTKWEYLLAKFLAGICIATLVVVAAAFGVFLGSIFPGTNPDLLGPFKLINYTQPFIYYIIPNLIFFGAIVFAVVTFTRNINVGFITILALFLIQIFAGNLTQDLDNKMLAALLDPYGFQANAYYTEYWTIYERNQNPLPWGEVILYNRLLWSGLGIAIFGLVYRSFSFSQEAFSFSLFRSKKSERVTKKNFGSILTVSLPKVDFDFSWIQNLKLAWTLSDIDLKYIIKGWAFIIISLVGLLISLSVILLGAEIFGTDTLPVTWQMLQLPGTFFNLFINILTFLYAGMLIHRSRTSNIDQLVHVTPTPNWTILLSKFLALVKMQVILLSIIMIAGIGVQLFNGYYNFEIGLYLFDLYAISLVHVVIWGLLATLFHSFFKNYYIGFILLLLISIGISFLGSIGIEQDIFKYNQGPGTQYSDMNGYGSSLAEYYVYKAYWLLLGIAFYVLSIILFRRGLPGSLKERLQNAKREFTPALKAAFTLSLVGFLSIGSWIYYVDNIKYERLSSKEREKQAAQWEKNYGKFKGIPQPRIVSSTINLDLVPESRDFKAAGTYILKNKTDVAIDSIHIDHNNFISSFSFNKPYELVLEDDSMNYDIYRLEDVLMPGDTLLFSFAISNKPNEILRNNSPVRHNGTFINNTIFPRLGYQESMELSGTDARERYGLPPKERMAPPTDSAALMNNYISGDADWIEFETTISTSPEQIAIAPGYLQDEWEENGRRYFHYKMDSTMVNFYSFISAEFEVVKDTWNDVALEIYYHKGHDYNLDHMMNGMKKSLDYYTSEYSPYQHQQVRIIEFPRTGGSFAQSFANTIPYSEAIGFIAEVDTTSEEGVNYPFSITAHEVAHQWWAHQVIGANVQGATMLSESLSEYSSLKVLEKEHGENQMRVFLKDALDSYLTGRTLESKKELPLIYNENQQYIHYNKGSLVFYALSDYIGEENLNAALSDYIDEVAFQEPPYTTSLELLEYLKAATPDSLQYLIKDMFETITLYDNRVEDATYTERDSGTYEVNLTLQVSKYRTGETGKRIYQDEAGDSLAIEIEDRRLPVKSLPLQDWVDVGVFGTDSLGNETVLYFKKHKFTEILNELTITVDEEPSSAGIDPYNKLIDTISNDNRRPPSRKETEE</sequence>
<accession>A0A9X2L1Y2</accession>
<feature type="transmembrane region" description="Helical" evidence="2">
    <location>
        <begin position="423"/>
        <end position="443"/>
    </location>
</feature>
<dbReference type="RefSeq" id="WP_255133052.1">
    <property type="nucleotide sequence ID" value="NZ_JANDBC010000001.1"/>
</dbReference>
<protein>
    <recommendedName>
        <fullName evidence="3">Peptidase M1 membrane alanine aminopeptidase domain-containing protein</fullName>
    </recommendedName>
</protein>
<feature type="compositionally biased region" description="Basic and acidic residues" evidence="1">
    <location>
        <begin position="1210"/>
        <end position="1222"/>
    </location>
</feature>
<keyword evidence="2" id="KW-0812">Transmembrane</keyword>
<feature type="transmembrane region" description="Helical" evidence="2">
    <location>
        <begin position="181"/>
        <end position="199"/>
    </location>
</feature>
<feature type="domain" description="Peptidase M1 membrane alanine aminopeptidase" evidence="3">
    <location>
        <begin position="862"/>
        <end position="1071"/>
    </location>
</feature>
<keyword evidence="2" id="KW-0472">Membrane</keyword>
<feature type="transmembrane region" description="Helical" evidence="2">
    <location>
        <begin position="329"/>
        <end position="350"/>
    </location>
</feature>
<dbReference type="SUPFAM" id="SSF55486">
    <property type="entry name" value="Metalloproteases ('zincins'), catalytic domain"/>
    <property type="match status" value="1"/>
</dbReference>
<dbReference type="EMBL" id="JANDBC010000001">
    <property type="protein sequence ID" value="MCP9290722.1"/>
    <property type="molecule type" value="Genomic_DNA"/>
</dbReference>
<feature type="transmembrane region" description="Helical" evidence="2">
    <location>
        <begin position="534"/>
        <end position="552"/>
    </location>
</feature>
<keyword evidence="5" id="KW-1185">Reference proteome</keyword>
<dbReference type="GO" id="GO:0008237">
    <property type="term" value="F:metallopeptidase activity"/>
    <property type="evidence" value="ECO:0007669"/>
    <property type="project" value="InterPro"/>
</dbReference>
<gene>
    <name evidence="4" type="ORF">NM125_03875</name>
</gene>
<dbReference type="Pfam" id="PF12679">
    <property type="entry name" value="ABC2_membrane_2"/>
    <property type="match status" value="1"/>
</dbReference>
<dbReference type="Proteomes" id="UP001139125">
    <property type="component" value="Unassembled WGS sequence"/>
</dbReference>
<evidence type="ECO:0000259" key="3">
    <source>
        <dbReference type="Pfam" id="PF01433"/>
    </source>
</evidence>
<dbReference type="Gene3D" id="1.10.390.10">
    <property type="entry name" value="Neutral Protease Domain 2"/>
    <property type="match status" value="1"/>
</dbReference>
<feature type="transmembrane region" description="Helical" evidence="2">
    <location>
        <begin position="242"/>
        <end position="262"/>
    </location>
</feature>
<evidence type="ECO:0000313" key="4">
    <source>
        <dbReference type="EMBL" id="MCP9290722.1"/>
    </source>
</evidence>
<feature type="transmembrane region" description="Helical" evidence="2">
    <location>
        <begin position="479"/>
        <end position="501"/>
    </location>
</feature>
<dbReference type="Pfam" id="PF01433">
    <property type="entry name" value="Peptidase_M1"/>
    <property type="match status" value="1"/>
</dbReference>
<feature type="transmembrane region" description="Helical" evidence="2">
    <location>
        <begin position="573"/>
        <end position="594"/>
    </location>
</feature>
<name>A0A9X2L1Y2_9BACT</name>
<keyword evidence="2" id="KW-1133">Transmembrane helix</keyword>
<evidence type="ECO:0000256" key="1">
    <source>
        <dbReference type="SAM" id="MobiDB-lite"/>
    </source>
</evidence>
<proteinExistence type="predicted"/>
<feature type="transmembrane region" description="Helical" evidence="2">
    <location>
        <begin position="370"/>
        <end position="388"/>
    </location>
</feature>
<feature type="transmembrane region" description="Helical" evidence="2">
    <location>
        <begin position="20"/>
        <end position="41"/>
    </location>
</feature>
<dbReference type="InterPro" id="IPR014782">
    <property type="entry name" value="Peptidase_M1_dom"/>
</dbReference>
<organism evidence="4 5">
    <name type="scientific">Gracilimonas sediminicola</name>
    <dbReference type="NCBI Taxonomy" id="2952158"/>
    <lineage>
        <taxon>Bacteria</taxon>
        <taxon>Pseudomonadati</taxon>
        <taxon>Balneolota</taxon>
        <taxon>Balneolia</taxon>
        <taxon>Balneolales</taxon>
        <taxon>Balneolaceae</taxon>
        <taxon>Gracilimonas</taxon>
    </lineage>
</organism>
<feature type="transmembrane region" description="Helical" evidence="2">
    <location>
        <begin position="105"/>
        <end position="134"/>
    </location>
</feature>
<evidence type="ECO:0000256" key="2">
    <source>
        <dbReference type="SAM" id="Phobius"/>
    </source>
</evidence>
<reference evidence="4" key="1">
    <citation type="submission" date="2022-06" db="EMBL/GenBank/DDBJ databases">
        <title>Gracilimonas sp. CAU 1638 isolated from sea sediment.</title>
        <authorList>
            <person name="Kim W."/>
        </authorList>
    </citation>
    <scope>NUCLEOTIDE SEQUENCE</scope>
    <source>
        <strain evidence="4">CAU 1638</strain>
    </source>
</reference>
<comment type="caution">
    <text evidence="4">The sequence shown here is derived from an EMBL/GenBank/DDBJ whole genome shotgun (WGS) entry which is preliminary data.</text>
</comment>